<dbReference type="GO" id="GO:0005874">
    <property type="term" value="C:microtubule"/>
    <property type="evidence" value="ECO:0007669"/>
    <property type="project" value="TreeGrafter"/>
</dbReference>
<evidence type="ECO:0000313" key="4">
    <source>
        <dbReference type="Proteomes" id="UP000011518"/>
    </source>
</evidence>
<gene>
    <name evidence="3" type="ORF">TREES_T100021478</name>
</gene>
<evidence type="ECO:0000313" key="3">
    <source>
        <dbReference type="EMBL" id="ELW62327.1"/>
    </source>
</evidence>
<dbReference type="FunCoup" id="L9KMF5">
    <property type="interactions" value="3"/>
</dbReference>
<reference evidence="4" key="2">
    <citation type="journal article" date="2013" name="Nat. Commun.">
        <title>Genome of the Chinese tree shrew.</title>
        <authorList>
            <person name="Fan Y."/>
            <person name="Huang Z.Y."/>
            <person name="Cao C.C."/>
            <person name="Chen C.S."/>
            <person name="Chen Y.X."/>
            <person name="Fan D.D."/>
            <person name="He J."/>
            <person name="Hou H.L."/>
            <person name="Hu L."/>
            <person name="Hu X.T."/>
            <person name="Jiang X.T."/>
            <person name="Lai R."/>
            <person name="Lang Y.S."/>
            <person name="Liang B."/>
            <person name="Liao S.G."/>
            <person name="Mu D."/>
            <person name="Ma Y.Y."/>
            <person name="Niu Y.Y."/>
            <person name="Sun X.Q."/>
            <person name="Xia J.Q."/>
            <person name="Xiao J."/>
            <person name="Xiong Z.Q."/>
            <person name="Xu L."/>
            <person name="Yang L."/>
            <person name="Zhang Y."/>
            <person name="Zhao W."/>
            <person name="Zhao X.D."/>
            <person name="Zheng Y.T."/>
            <person name="Zhou J.M."/>
            <person name="Zhu Y.B."/>
            <person name="Zhang G.J."/>
            <person name="Wang J."/>
            <person name="Yao Y.G."/>
        </authorList>
    </citation>
    <scope>NUCLEOTIDE SEQUENCE [LARGE SCALE GENOMIC DNA]</scope>
</reference>
<feature type="compositionally biased region" description="Basic and acidic residues" evidence="1">
    <location>
        <begin position="237"/>
        <end position="247"/>
    </location>
</feature>
<dbReference type="Pfam" id="PF03607">
    <property type="entry name" value="DCX"/>
    <property type="match status" value="1"/>
</dbReference>
<organism evidence="3 4">
    <name type="scientific">Tupaia chinensis</name>
    <name type="common">Chinese tree shrew</name>
    <name type="synonym">Tupaia belangeri chinensis</name>
    <dbReference type="NCBI Taxonomy" id="246437"/>
    <lineage>
        <taxon>Eukaryota</taxon>
        <taxon>Metazoa</taxon>
        <taxon>Chordata</taxon>
        <taxon>Craniata</taxon>
        <taxon>Vertebrata</taxon>
        <taxon>Euteleostomi</taxon>
        <taxon>Mammalia</taxon>
        <taxon>Eutheria</taxon>
        <taxon>Euarchontoglires</taxon>
        <taxon>Scandentia</taxon>
        <taxon>Tupaiidae</taxon>
        <taxon>Tupaia</taxon>
    </lineage>
</organism>
<dbReference type="EMBL" id="KB320826">
    <property type="protein sequence ID" value="ELW62327.1"/>
    <property type="molecule type" value="Genomic_DNA"/>
</dbReference>
<dbReference type="PROSITE" id="PS50309">
    <property type="entry name" value="DC"/>
    <property type="match status" value="1"/>
</dbReference>
<dbReference type="FunFam" id="3.10.20.230:FF:000012">
    <property type="entry name" value="Doublecortin domain containing 2C"/>
    <property type="match status" value="1"/>
</dbReference>
<protein>
    <submittedName>
        <fullName evidence="3">Doublecortin domain-containing protein 2C</fullName>
    </submittedName>
</protein>
<feature type="domain" description="Doublecortin" evidence="2">
    <location>
        <begin position="16"/>
        <end position="157"/>
    </location>
</feature>
<dbReference type="InterPro" id="IPR003533">
    <property type="entry name" value="Doublecortin_dom"/>
</dbReference>
<feature type="compositionally biased region" description="Low complexity" evidence="1">
    <location>
        <begin position="268"/>
        <end position="288"/>
    </location>
</feature>
<evidence type="ECO:0000259" key="2">
    <source>
        <dbReference type="PROSITE" id="PS50309"/>
    </source>
</evidence>
<dbReference type="PANTHER" id="PTHR23004">
    <property type="entry name" value="DOUBLECORTIN DOMAIN CONTAINING 2"/>
    <property type="match status" value="1"/>
</dbReference>
<feature type="region of interest" description="Disordered" evidence="1">
    <location>
        <begin position="173"/>
        <end position="202"/>
    </location>
</feature>
<sequence length="324" mass="35435">MGTRRPYTLVDTTPAKTILVYRNGDPFYVGRKFVFSRRRVATFETLLDQLTEQIKPVVHCDLNVPSRWQAYHRVSRHVNVFTNGRLFIPPVKIIIPKFCLSDWTHVLAVIGEKVFPLGGVRKLFTMTGHLLDSSEDLQDNHFYVAAGLETFKPVPYWKSPRVPSEVQLKFAADAEKHPQRKKKEDSKAKEPHLQDGLPPKTQDSVYYAKEGARPELAGPVVRSGAEGDVYTAPTPNKEARGAPEVKEDPCMQVEVPVDQVGSGIGVSGLSSAPSAPALISPSATSLPPTRTCSGLPGAAAHLQALGQRSQEPLSPSGACAHRSV</sequence>
<feature type="region of interest" description="Disordered" evidence="1">
    <location>
        <begin position="268"/>
        <end position="324"/>
    </location>
</feature>
<dbReference type="Gene3D" id="3.10.20.230">
    <property type="entry name" value="Doublecortin domain"/>
    <property type="match status" value="2"/>
</dbReference>
<dbReference type="InParanoid" id="L9KMF5"/>
<keyword evidence="4" id="KW-1185">Reference proteome</keyword>
<dbReference type="STRING" id="246437.L9KMF5"/>
<name>L9KMF5_TUPCH</name>
<dbReference type="GO" id="GO:0005815">
    <property type="term" value="C:microtubule organizing center"/>
    <property type="evidence" value="ECO:0007669"/>
    <property type="project" value="TreeGrafter"/>
</dbReference>
<dbReference type="SMART" id="SM00537">
    <property type="entry name" value="DCX"/>
    <property type="match status" value="1"/>
</dbReference>
<dbReference type="PANTHER" id="PTHR23004:SF9">
    <property type="entry name" value="DOUBLECORTIN DOMAIN-CONTAINING PROTEIN 2C"/>
    <property type="match status" value="1"/>
</dbReference>
<feature type="compositionally biased region" description="Basic and acidic residues" evidence="1">
    <location>
        <begin position="173"/>
        <end position="193"/>
    </location>
</feature>
<dbReference type="GO" id="GO:0035556">
    <property type="term" value="P:intracellular signal transduction"/>
    <property type="evidence" value="ECO:0007669"/>
    <property type="project" value="InterPro"/>
</dbReference>
<proteinExistence type="predicted"/>
<feature type="region of interest" description="Disordered" evidence="1">
    <location>
        <begin position="224"/>
        <end position="247"/>
    </location>
</feature>
<accession>L9KMF5</accession>
<dbReference type="InterPro" id="IPR036572">
    <property type="entry name" value="Doublecortin_dom_sf"/>
</dbReference>
<dbReference type="AlphaFoldDB" id="L9KMF5"/>
<evidence type="ECO:0000256" key="1">
    <source>
        <dbReference type="SAM" id="MobiDB-lite"/>
    </source>
</evidence>
<dbReference type="SUPFAM" id="SSF89837">
    <property type="entry name" value="Doublecortin (DC)"/>
    <property type="match status" value="2"/>
</dbReference>
<dbReference type="eggNOG" id="KOG3757">
    <property type="taxonomic scope" value="Eukaryota"/>
</dbReference>
<reference evidence="4" key="1">
    <citation type="submission" date="2012-07" db="EMBL/GenBank/DDBJ databases">
        <title>Genome of the Chinese tree shrew, a rising model animal genetically related to primates.</title>
        <authorList>
            <person name="Zhang G."/>
            <person name="Fan Y."/>
            <person name="Yao Y."/>
            <person name="Huang Z."/>
        </authorList>
    </citation>
    <scope>NUCLEOTIDE SEQUENCE [LARGE SCALE GENOMIC DNA]</scope>
</reference>
<dbReference type="Proteomes" id="UP000011518">
    <property type="component" value="Unassembled WGS sequence"/>
</dbReference>